<evidence type="ECO:0000313" key="2">
    <source>
        <dbReference type="EMBL" id="CCO49565.1"/>
    </source>
</evidence>
<sequence>MRQTLTQLCRILILLMPASLSFAHPHSWVDMKTRVLGEGSDISGFSMEWTFDAMTSAYMLDGEDMSEEVREATLQQLALSVIDNMLYEHYFTYFFEGDDPIRYKQVMDAKLTFHRGKLTLHFELPLTKNKDANGKNLKLMIFEPSYYVDMSWKANSAIELSTSLREQCSFDVVEPTPTAEQMAYALSLPQDADPDNTLGQLFTQHAYITCKG</sequence>
<keyword evidence="1" id="KW-0732">Signal</keyword>
<feature type="chain" id="PRO_5043853330" evidence="1">
    <location>
        <begin position="24"/>
        <end position="212"/>
    </location>
</feature>
<accession>A0AAV2VYK2</accession>
<protein>
    <submittedName>
        <fullName evidence="2">ABC-type uncharacterized transport system, periplasmic component</fullName>
    </submittedName>
</protein>
<evidence type="ECO:0000313" key="3">
    <source>
        <dbReference type="Proteomes" id="UP000018211"/>
    </source>
</evidence>
<dbReference type="Proteomes" id="UP000018211">
    <property type="component" value="Unassembled WGS sequence"/>
</dbReference>
<reference evidence="2 3" key="1">
    <citation type="journal article" date="2013" name="ISME J.">
        <title>Comparative genomics of pathogenic lineages of Vibrio nigripulchritudo identifies virulence-associated traits.</title>
        <authorList>
            <person name="Goudenege D."/>
            <person name="Labreuche Y."/>
            <person name="Krin E."/>
            <person name="Ansquer D."/>
            <person name="Mangenot S."/>
            <person name="Calteau A."/>
            <person name="Medigue C."/>
            <person name="Mazel D."/>
            <person name="Polz M.F."/>
            <person name="Le Roux F."/>
        </authorList>
    </citation>
    <scope>NUCLEOTIDE SEQUENCE [LARGE SCALE GENOMIC DNA]</scope>
    <source>
        <strain evidence="2 3">SOn1</strain>
    </source>
</reference>
<dbReference type="InterPro" id="IPR016537">
    <property type="entry name" value="UCP008159_ABC"/>
</dbReference>
<dbReference type="Pfam" id="PF06226">
    <property type="entry name" value="DUF1007"/>
    <property type="match status" value="1"/>
</dbReference>
<evidence type="ECO:0000256" key="1">
    <source>
        <dbReference type="SAM" id="SignalP"/>
    </source>
</evidence>
<organism evidence="2 3">
    <name type="scientific">Vibrio nigripulchritudo SOn1</name>
    <dbReference type="NCBI Taxonomy" id="1238450"/>
    <lineage>
        <taxon>Bacteria</taxon>
        <taxon>Pseudomonadati</taxon>
        <taxon>Pseudomonadota</taxon>
        <taxon>Gammaproteobacteria</taxon>
        <taxon>Vibrionales</taxon>
        <taxon>Vibrionaceae</taxon>
        <taxon>Vibrio</taxon>
    </lineage>
</organism>
<gene>
    <name evidence="2" type="ORF">VIBNISOn1_830126</name>
</gene>
<dbReference type="InterPro" id="IPR010412">
    <property type="entry name" value="DUF1007"/>
</dbReference>
<dbReference type="RefSeq" id="WP_022613638.1">
    <property type="nucleotide sequence ID" value="NZ_LK391965.1"/>
</dbReference>
<name>A0AAV2VYK2_9VIBR</name>
<feature type="signal peptide" evidence="1">
    <location>
        <begin position="1"/>
        <end position="23"/>
    </location>
</feature>
<dbReference type="EMBL" id="CAOF01000179">
    <property type="protein sequence ID" value="CCO49565.1"/>
    <property type="molecule type" value="Genomic_DNA"/>
</dbReference>
<dbReference type="PIRSF" id="PIRSF008159">
    <property type="entry name" value="UCP008159_ABC"/>
    <property type="match status" value="1"/>
</dbReference>
<dbReference type="AlphaFoldDB" id="A0AAV2VYK2"/>
<proteinExistence type="predicted"/>
<comment type="caution">
    <text evidence="2">The sequence shown here is derived from an EMBL/GenBank/DDBJ whole genome shotgun (WGS) entry which is preliminary data.</text>
</comment>